<evidence type="ECO:0000256" key="10">
    <source>
        <dbReference type="ARBA" id="ARBA00023237"/>
    </source>
</evidence>
<feature type="domain" description="TonB-dependent receptor plug" evidence="15">
    <location>
        <begin position="45"/>
        <end position="152"/>
    </location>
</feature>
<evidence type="ECO:0000256" key="8">
    <source>
        <dbReference type="ARBA" id="ARBA00023077"/>
    </source>
</evidence>
<keyword evidence="10 11" id="KW-0998">Cell outer membrane</keyword>
<feature type="signal peptide" evidence="13">
    <location>
        <begin position="1"/>
        <end position="21"/>
    </location>
</feature>
<keyword evidence="7" id="KW-0406">Ion transport</keyword>
<keyword evidence="2 11" id="KW-0813">Transport</keyword>
<dbReference type="GO" id="GO:0009279">
    <property type="term" value="C:cell outer membrane"/>
    <property type="evidence" value="ECO:0007669"/>
    <property type="project" value="UniProtKB-SubCell"/>
</dbReference>
<dbReference type="Pfam" id="PF07715">
    <property type="entry name" value="Plug"/>
    <property type="match status" value="1"/>
</dbReference>
<evidence type="ECO:0000256" key="1">
    <source>
        <dbReference type="ARBA" id="ARBA00004571"/>
    </source>
</evidence>
<evidence type="ECO:0000256" key="7">
    <source>
        <dbReference type="ARBA" id="ARBA00023065"/>
    </source>
</evidence>
<dbReference type="InterPro" id="IPR039426">
    <property type="entry name" value="TonB-dep_rcpt-like"/>
</dbReference>
<name>A0A2G8SYL2_9BURK</name>
<sequence length="835" mass="88934">MRNSKFVGLFSMAVLAAPSYAQQAAAPDDAIQSITITATKREATLQDVPISVSVTSQATIEQAHITDLIDLQSVVPSLQVTQFNAVGQTNFIIRGFGNGSGNDGIESSVGVFVDGVYRSRTSSALDDLPEVSRIEVLRGPQSTLFGKNVSSGAINIVTVKPQFTFAGKAEIGIGSDSLKQVKASITGPFSETMAYRLSVSGTQRDGYLNNETTGTGVNDRDRSSVRADFLWKPDNALSVRVIADYNRIAEVCCGAVSLLNGPATQFVGAAAPNGLGAKVSNPANKFDDTIVFNTDPVNRLAGKGISAQADWKTGGMTVTSITAYRNQTNQSYQDVDFTGADLANKNQANKISTFTQELRLASSKHSALDWMVGAFYQKEKLDTGTDISYGTQLRSFANGLSGAVPAALLGALPASLRTALTGKTNMYALEFLQSLVTPSIVPGSTYFKPGQGILDHYKMNQESFSLFGNADWEAAENLTVSAGVAFMSDRKKASSDVTLNDPFSSLNLQNVPQFRAIGLPPALYGALGGLQFYYGNSPLHAPVNFPNASESGTLSGSKLTGALRVNYDMGPSSIYASYSTGWKAGAFNLSSDSRPSDANGIGRTAAPENVVLYEAGWKTAMRKGFLTVAVFDQAIKGFQSNDYTGTGYNLTNAGKESTRGVEIDGAYTPEKWVSLTASATYLDAKYNSFLQAGCVSYDTVRCAVNPATGLMPASRDLSGERPANIPRLSLSTSATFSREFGEGYSGYVRAEYDYSSPTQLSATAPPSIATWGKRSINASVGMSSKPGQFDIMLWVRNLADTRTIMAAFPTVAQAGSYSAFPNQPRMLGATLRKRF</sequence>
<gene>
    <name evidence="16" type="ORF">CR103_15790</name>
</gene>
<dbReference type="SUPFAM" id="SSF56935">
    <property type="entry name" value="Porins"/>
    <property type="match status" value="1"/>
</dbReference>
<dbReference type="GO" id="GO:0006826">
    <property type="term" value="P:iron ion transport"/>
    <property type="evidence" value="ECO:0007669"/>
    <property type="project" value="UniProtKB-KW"/>
</dbReference>
<dbReference type="InterPro" id="IPR000531">
    <property type="entry name" value="Beta-barrel_TonB"/>
</dbReference>
<accession>A0A2G8SYL2</accession>
<keyword evidence="16" id="KW-0675">Receptor</keyword>
<dbReference type="PANTHER" id="PTHR32552:SF81">
    <property type="entry name" value="TONB-DEPENDENT OUTER MEMBRANE RECEPTOR"/>
    <property type="match status" value="1"/>
</dbReference>
<evidence type="ECO:0000259" key="14">
    <source>
        <dbReference type="Pfam" id="PF00593"/>
    </source>
</evidence>
<feature type="chain" id="PRO_5013694850" evidence="13">
    <location>
        <begin position="22"/>
        <end position="835"/>
    </location>
</feature>
<evidence type="ECO:0000256" key="6">
    <source>
        <dbReference type="ARBA" id="ARBA00023004"/>
    </source>
</evidence>
<evidence type="ECO:0000256" key="12">
    <source>
        <dbReference type="RuleBase" id="RU003357"/>
    </source>
</evidence>
<evidence type="ECO:0000256" key="11">
    <source>
        <dbReference type="PROSITE-ProRule" id="PRU01360"/>
    </source>
</evidence>
<keyword evidence="5 11" id="KW-0812">Transmembrane</keyword>
<dbReference type="Proteomes" id="UP000228593">
    <property type="component" value="Unassembled WGS sequence"/>
</dbReference>
<dbReference type="OrthoDB" id="8538693at2"/>
<comment type="subcellular location">
    <subcellularLocation>
        <location evidence="1 11">Cell outer membrane</location>
        <topology evidence="1 11">Multi-pass membrane protein</topology>
    </subcellularLocation>
</comment>
<evidence type="ECO:0000313" key="16">
    <source>
        <dbReference type="EMBL" id="PIL38887.1"/>
    </source>
</evidence>
<organism evidence="16 17">
    <name type="scientific">Massilia psychrophila</name>
    <dbReference type="NCBI Taxonomy" id="1603353"/>
    <lineage>
        <taxon>Bacteria</taxon>
        <taxon>Pseudomonadati</taxon>
        <taxon>Pseudomonadota</taxon>
        <taxon>Betaproteobacteria</taxon>
        <taxon>Burkholderiales</taxon>
        <taxon>Oxalobacteraceae</taxon>
        <taxon>Telluria group</taxon>
        <taxon>Massilia</taxon>
    </lineage>
</organism>
<keyword evidence="4" id="KW-0410">Iron transport</keyword>
<evidence type="ECO:0000256" key="9">
    <source>
        <dbReference type="ARBA" id="ARBA00023136"/>
    </source>
</evidence>
<comment type="similarity">
    <text evidence="11 12">Belongs to the TonB-dependent receptor family.</text>
</comment>
<evidence type="ECO:0000313" key="17">
    <source>
        <dbReference type="Proteomes" id="UP000228593"/>
    </source>
</evidence>
<dbReference type="Gene3D" id="2.40.170.20">
    <property type="entry name" value="TonB-dependent receptor, beta-barrel domain"/>
    <property type="match status" value="2"/>
</dbReference>
<evidence type="ECO:0000256" key="13">
    <source>
        <dbReference type="SAM" id="SignalP"/>
    </source>
</evidence>
<keyword evidence="8 12" id="KW-0798">TonB box</keyword>
<dbReference type="PANTHER" id="PTHR32552">
    <property type="entry name" value="FERRICHROME IRON RECEPTOR-RELATED"/>
    <property type="match status" value="1"/>
</dbReference>
<dbReference type="RefSeq" id="WP_099916916.1">
    <property type="nucleotide sequence ID" value="NZ_BMHS01000039.1"/>
</dbReference>
<comment type="caution">
    <text evidence="16">The sequence shown here is derived from an EMBL/GenBank/DDBJ whole genome shotgun (WGS) entry which is preliminary data.</text>
</comment>
<feature type="domain" description="TonB-dependent receptor-like beta-barrel" evidence="14">
    <location>
        <begin position="305"/>
        <end position="798"/>
    </location>
</feature>
<protein>
    <submittedName>
        <fullName evidence="16">TonB-dependent receptor</fullName>
    </submittedName>
</protein>
<dbReference type="AlphaFoldDB" id="A0A2G8SYL2"/>
<dbReference type="InterPro" id="IPR036942">
    <property type="entry name" value="Beta-barrel_TonB_sf"/>
</dbReference>
<keyword evidence="17" id="KW-1185">Reference proteome</keyword>
<dbReference type="EMBL" id="PDOB01000027">
    <property type="protein sequence ID" value="PIL38887.1"/>
    <property type="molecule type" value="Genomic_DNA"/>
</dbReference>
<evidence type="ECO:0000256" key="4">
    <source>
        <dbReference type="ARBA" id="ARBA00022496"/>
    </source>
</evidence>
<evidence type="ECO:0000256" key="5">
    <source>
        <dbReference type="ARBA" id="ARBA00022692"/>
    </source>
</evidence>
<keyword evidence="3 11" id="KW-1134">Transmembrane beta strand</keyword>
<evidence type="ECO:0000256" key="3">
    <source>
        <dbReference type="ARBA" id="ARBA00022452"/>
    </source>
</evidence>
<reference evidence="16 17" key="1">
    <citation type="submission" date="2017-10" db="EMBL/GenBank/DDBJ databases">
        <title>Massilia psychrophilum sp. nov., a novel purple-pigmented bacterium isolated from Tianshan glacier, Xinjiang Municipality, China.</title>
        <authorList>
            <person name="Wang H."/>
        </authorList>
    </citation>
    <scope>NUCLEOTIDE SEQUENCE [LARGE SCALE GENOMIC DNA]</scope>
    <source>
        <strain evidence="16 17">JCM 30813</strain>
    </source>
</reference>
<evidence type="ECO:0000256" key="2">
    <source>
        <dbReference type="ARBA" id="ARBA00022448"/>
    </source>
</evidence>
<keyword evidence="6" id="KW-0408">Iron</keyword>
<evidence type="ECO:0000259" key="15">
    <source>
        <dbReference type="Pfam" id="PF07715"/>
    </source>
</evidence>
<keyword evidence="9 11" id="KW-0472">Membrane</keyword>
<dbReference type="Pfam" id="PF00593">
    <property type="entry name" value="TonB_dep_Rec_b-barrel"/>
    <property type="match status" value="1"/>
</dbReference>
<dbReference type="PROSITE" id="PS52016">
    <property type="entry name" value="TONB_DEPENDENT_REC_3"/>
    <property type="match status" value="1"/>
</dbReference>
<keyword evidence="13" id="KW-0732">Signal</keyword>
<dbReference type="InterPro" id="IPR012910">
    <property type="entry name" value="Plug_dom"/>
</dbReference>
<proteinExistence type="inferred from homology"/>